<comment type="caution">
    <text evidence="3">The sequence shown here is derived from an EMBL/GenBank/DDBJ whole genome shotgun (WGS) entry which is preliminary data.</text>
</comment>
<name>A0A1G1T8G4_9BACT</name>
<organism evidence="3 4">
    <name type="scientific">Hymenobacter lapidarius</name>
    <dbReference type="NCBI Taxonomy" id="1908237"/>
    <lineage>
        <taxon>Bacteria</taxon>
        <taxon>Pseudomonadati</taxon>
        <taxon>Bacteroidota</taxon>
        <taxon>Cytophagia</taxon>
        <taxon>Cytophagales</taxon>
        <taxon>Hymenobacteraceae</taxon>
        <taxon>Hymenobacter</taxon>
    </lineage>
</organism>
<proteinExistence type="predicted"/>
<dbReference type="RefSeq" id="WP_070726593.1">
    <property type="nucleotide sequence ID" value="NZ_MDZB01000092.1"/>
</dbReference>
<dbReference type="Proteomes" id="UP000176294">
    <property type="component" value="Unassembled WGS sequence"/>
</dbReference>
<sequence length="91" mass="9298">MKPFKLFFLLVFSFFLLAGSAVQAQTPKKGWSNKAKGATVGAGAGAVTGAIIGGGKGAIIGGAAGAVGGGLIGRNRDKKKDPARYKEYRKK</sequence>
<protein>
    <recommendedName>
        <fullName evidence="2">YMGG-like Gly-zipper domain-containing protein</fullName>
    </recommendedName>
</protein>
<feature type="chain" id="PRO_5009579041" description="YMGG-like Gly-zipper domain-containing protein" evidence="1">
    <location>
        <begin position="25"/>
        <end position="91"/>
    </location>
</feature>
<evidence type="ECO:0000256" key="1">
    <source>
        <dbReference type="SAM" id="SignalP"/>
    </source>
</evidence>
<feature type="domain" description="YMGG-like Gly-zipper" evidence="2">
    <location>
        <begin position="33"/>
        <end position="74"/>
    </location>
</feature>
<gene>
    <name evidence="3" type="ORF">BEN47_11900</name>
</gene>
<dbReference type="AlphaFoldDB" id="A0A1G1T8G4"/>
<feature type="signal peptide" evidence="1">
    <location>
        <begin position="1"/>
        <end position="24"/>
    </location>
</feature>
<evidence type="ECO:0000313" key="3">
    <source>
        <dbReference type="EMBL" id="OGX87172.1"/>
    </source>
</evidence>
<dbReference type="Pfam" id="PF13441">
    <property type="entry name" value="Gly-zipper_YMGG"/>
    <property type="match status" value="1"/>
</dbReference>
<evidence type="ECO:0000259" key="2">
    <source>
        <dbReference type="Pfam" id="PF13441"/>
    </source>
</evidence>
<dbReference type="EMBL" id="MDZB01000092">
    <property type="protein sequence ID" value="OGX87172.1"/>
    <property type="molecule type" value="Genomic_DNA"/>
</dbReference>
<accession>A0A1G1T8G4</accession>
<dbReference type="STRING" id="1908237.BEN47_11900"/>
<keyword evidence="1" id="KW-0732">Signal</keyword>
<reference evidence="3 4" key="1">
    <citation type="submission" date="2016-08" db="EMBL/GenBank/DDBJ databases">
        <title>Hymenobacter coccineus sp. nov., Hymenobacter lapidarius sp. nov. and Hymenobacter glacialis sp. nov., isolated from Antarctic soil.</title>
        <authorList>
            <person name="Sedlacek I."/>
            <person name="Kralova S."/>
            <person name="Kyrova K."/>
            <person name="Maslanova I."/>
            <person name="Stankova E."/>
            <person name="Vrbovska V."/>
            <person name="Nemec M."/>
            <person name="Bartak M."/>
            <person name="Svec P."/>
            <person name="Busse H.-J."/>
            <person name="Pantucek R."/>
        </authorList>
    </citation>
    <scope>NUCLEOTIDE SEQUENCE [LARGE SCALE GENOMIC DNA]</scope>
    <source>
        <strain evidence="3 4">CCM 8643</strain>
    </source>
</reference>
<dbReference type="InterPro" id="IPR027367">
    <property type="entry name" value="Gly-zipper_YMGG"/>
</dbReference>
<evidence type="ECO:0000313" key="4">
    <source>
        <dbReference type="Proteomes" id="UP000176294"/>
    </source>
</evidence>
<keyword evidence="4" id="KW-1185">Reference proteome</keyword>